<proteinExistence type="predicted"/>
<gene>
    <name evidence="1" type="ORF">PSTEL_22615</name>
</gene>
<dbReference type="AlphaFoldDB" id="A0A089LZD9"/>
<keyword evidence="2" id="KW-1185">Reference proteome</keyword>
<sequence>MGKDAAVPGTPRERQRQLIIAIAEAAAELPLLEGGLWFHDDVRNNFYYASYLFAAAKDQSLDVTFDRIEAVSQAEGVLERTLLLQNRVPGTKQYGHWPLGLAPVPAEALPHELPVEIMGSLMAYFRQRYGDALSERVRELLDSAIEHVYASGFFRKPLEYYGHHEAKYTAAKLIFGSLFGDKELVEDGRACLKETLRYIRESGMPEYGSLPWFWHWVQAYTCALEMAGESDEDLRSGLKEMLDYLWGQRALFYLQGAWVGAHSRGWPHDVPGDANVLHDYVQFGDFALPEKMPRTEYAGFLYYEAPEAARRLALDRSQPSEAKKATRKVVPVGPAQPELHSYAYITEDYAAGGLWERVDEFDNEQLRWAYSLPVKPGRRVNRLYFFPPGDGYSEGDPRHQSRHMEVLYRRNVTAALFTGPEGSPSPVGILPPGTWLAKPRALYGQTDSVYFAVYLSGEYGLTERPDYTEVNLQQRQGGVIVEALGAAEASAAGIAGLEAFAEAMETGQPAFDWDGSAIRSVAWDSSAGERIFLAAGPEGPNALVDGVPVSFEDYLV</sequence>
<organism evidence="1 2">
    <name type="scientific">Paenibacillus stellifer</name>
    <dbReference type="NCBI Taxonomy" id="169760"/>
    <lineage>
        <taxon>Bacteria</taxon>
        <taxon>Bacillati</taxon>
        <taxon>Bacillota</taxon>
        <taxon>Bacilli</taxon>
        <taxon>Bacillales</taxon>
        <taxon>Paenibacillaceae</taxon>
        <taxon>Paenibacillus</taxon>
    </lineage>
</organism>
<dbReference type="STRING" id="169760.PSTEL_22615"/>
<dbReference type="SUPFAM" id="SSF48230">
    <property type="entry name" value="Chondroitin AC/alginate lyase"/>
    <property type="match status" value="1"/>
</dbReference>
<dbReference type="Proteomes" id="UP000029507">
    <property type="component" value="Chromosome"/>
</dbReference>
<name>A0A089LZD9_9BACL</name>
<dbReference type="EMBL" id="CP009286">
    <property type="protein sequence ID" value="AIQ65490.1"/>
    <property type="molecule type" value="Genomic_DNA"/>
</dbReference>
<evidence type="ECO:0000313" key="2">
    <source>
        <dbReference type="Proteomes" id="UP000029507"/>
    </source>
</evidence>
<evidence type="ECO:0000313" key="1">
    <source>
        <dbReference type="EMBL" id="AIQ65490.1"/>
    </source>
</evidence>
<reference evidence="1 2" key="1">
    <citation type="submission" date="2014-08" db="EMBL/GenBank/DDBJ databases">
        <title>Comparative genomics of the Paenibacillus odorifer group.</title>
        <authorList>
            <person name="den Bakker H.C."/>
            <person name="Tsai Y.-C."/>
            <person name="Martin N."/>
            <person name="Korlach J."/>
            <person name="Wiedmann M."/>
        </authorList>
    </citation>
    <scope>NUCLEOTIDE SEQUENCE [LARGE SCALE GENOMIC DNA]</scope>
    <source>
        <strain evidence="1 2">DSM 14472</strain>
    </source>
</reference>
<dbReference type="HOGENOM" id="CLU_488208_0_0_9"/>
<dbReference type="InterPro" id="IPR008929">
    <property type="entry name" value="Chondroitin_lyas"/>
</dbReference>
<dbReference type="KEGG" id="pste:PSTEL_22615"/>
<protein>
    <submittedName>
        <fullName evidence="1">Uncharacterized protein</fullName>
    </submittedName>
</protein>
<accession>A0A089LZD9</accession>
<dbReference type="OrthoDB" id="2756463at2"/>